<dbReference type="EC" id="2.1.1.107" evidence="2"/>
<evidence type="ECO:0000256" key="5">
    <source>
        <dbReference type="ARBA" id="ARBA00022679"/>
    </source>
</evidence>
<keyword evidence="4" id="KW-0028">Amino-acid biosynthesis</keyword>
<dbReference type="Pfam" id="PF00590">
    <property type="entry name" value="TP_methylase"/>
    <property type="match status" value="1"/>
</dbReference>
<evidence type="ECO:0000256" key="8">
    <source>
        <dbReference type="ARBA" id="ARBA00023244"/>
    </source>
</evidence>
<dbReference type="InterPro" id="IPR000878">
    <property type="entry name" value="4pyrrol_Mease"/>
</dbReference>
<dbReference type="Gene3D" id="3.40.1010.10">
    <property type="entry name" value="Cobalt-precorrin-4 Transmethylase, Domain 1"/>
    <property type="match status" value="1"/>
</dbReference>
<dbReference type="GO" id="GO:0019354">
    <property type="term" value="P:siroheme biosynthetic process"/>
    <property type="evidence" value="ECO:0007669"/>
    <property type="project" value="InterPro"/>
</dbReference>
<proteinExistence type="inferred from homology"/>
<comment type="similarity">
    <text evidence="1">Belongs to the precorrin methyltransferase family.</text>
</comment>
<keyword evidence="5" id="KW-0808">Transferase</keyword>
<dbReference type="InterPro" id="IPR035996">
    <property type="entry name" value="4pyrrol_Methylase_sf"/>
</dbReference>
<keyword evidence="8" id="KW-0627">Porphyrin biosynthesis</keyword>
<comment type="catalytic activity">
    <reaction evidence="9">
        <text>uroporphyrinogen III + 2 S-adenosyl-L-methionine = precorrin-2 + 2 S-adenosyl-L-homocysteine + H(+)</text>
        <dbReference type="Rhea" id="RHEA:32459"/>
        <dbReference type="ChEBI" id="CHEBI:15378"/>
        <dbReference type="ChEBI" id="CHEBI:57308"/>
        <dbReference type="ChEBI" id="CHEBI:57856"/>
        <dbReference type="ChEBI" id="CHEBI:58827"/>
        <dbReference type="ChEBI" id="CHEBI:59789"/>
        <dbReference type="EC" id="2.1.1.107"/>
    </reaction>
</comment>
<feature type="domain" description="Tetrapyrrole methylase" evidence="11">
    <location>
        <begin position="71"/>
        <end position="276"/>
    </location>
</feature>
<evidence type="ECO:0000256" key="2">
    <source>
        <dbReference type="ARBA" id="ARBA00012162"/>
    </source>
</evidence>
<evidence type="ECO:0000256" key="6">
    <source>
        <dbReference type="ARBA" id="ARBA00022691"/>
    </source>
</evidence>
<dbReference type="PROSITE" id="PS00839">
    <property type="entry name" value="SUMT_1"/>
    <property type="match status" value="1"/>
</dbReference>
<dbReference type="EMBL" id="KV453847">
    <property type="protein sequence ID" value="ODV88254.1"/>
    <property type="molecule type" value="Genomic_DNA"/>
</dbReference>
<dbReference type="Proteomes" id="UP000094801">
    <property type="component" value="Unassembled WGS sequence"/>
</dbReference>
<dbReference type="InterPro" id="IPR006366">
    <property type="entry name" value="CobA/CysG_C"/>
</dbReference>
<dbReference type="GO" id="GO:0032259">
    <property type="term" value="P:methylation"/>
    <property type="evidence" value="ECO:0007669"/>
    <property type="project" value="UniProtKB-KW"/>
</dbReference>
<dbReference type="FunFam" id="3.30.950.10:FF:000005">
    <property type="entry name" value="Uroporphyrin-III c-methyltransferase, putative"/>
    <property type="match status" value="1"/>
</dbReference>
<evidence type="ECO:0000256" key="1">
    <source>
        <dbReference type="ARBA" id="ARBA00005879"/>
    </source>
</evidence>
<accession>A0A1E4T931</accession>
<dbReference type="InterPro" id="IPR014777">
    <property type="entry name" value="4pyrrole_Mease_sub1"/>
</dbReference>
<dbReference type="InterPro" id="IPR014776">
    <property type="entry name" value="4pyrrole_Mease_sub2"/>
</dbReference>
<dbReference type="PANTHER" id="PTHR45790:SF6">
    <property type="entry name" value="UROPORPHYRINOGEN-III C-METHYLTRANSFERASE"/>
    <property type="match status" value="1"/>
</dbReference>
<comment type="function">
    <text evidence="10">Siroheme synthase involved in methionine biosynthesis.</text>
</comment>
<gene>
    <name evidence="12" type="ORF">CANARDRAFT_174089</name>
</gene>
<dbReference type="InterPro" id="IPR050161">
    <property type="entry name" value="Siro_Cobalamin_biosynth"/>
</dbReference>
<keyword evidence="7" id="KW-0486">Methionine biosynthesis</keyword>
<dbReference type="SUPFAM" id="SSF53790">
    <property type="entry name" value="Tetrapyrrole methylase"/>
    <property type="match status" value="1"/>
</dbReference>
<evidence type="ECO:0000256" key="10">
    <source>
        <dbReference type="ARBA" id="ARBA00055636"/>
    </source>
</evidence>
<dbReference type="OrthoDB" id="508204at2759"/>
<dbReference type="PANTHER" id="PTHR45790">
    <property type="entry name" value="SIROHEME SYNTHASE-RELATED"/>
    <property type="match status" value="1"/>
</dbReference>
<keyword evidence="13" id="KW-1185">Reference proteome</keyword>
<evidence type="ECO:0000256" key="4">
    <source>
        <dbReference type="ARBA" id="ARBA00022605"/>
    </source>
</evidence>
<protein>
    <recommendedName>
        <fullName evidence="2">uroporphyrinogen-III C-methyltransferase</fullName>
        <ecNumber evidence="2">2.1.1.107</ecNumber>
    </recommendedName>
</protein>
<evidence type="ECO:0000259" key="11">
    <source>
        <dbReference type="Pfam" id="PF00590"/>
    </source>
</evidence>
<dbReference type="InterPro" id="IPR003043">
    <property type="entry name" value="Uropor_MeTrfase_CS"/>
</dbReference>
<dbReference type="GO" id="GO:0004851">
    <property type="term" value="F:uroporphyrin-III C-methyltransferase activity"/>
    <property type="evidence" value="ECO:0007669"/>
    <property type="project" value="UniProtKB-EC"/>
</dbReference>
<organism evidence="12 13">
    <name type="scientific">[Candida] arabinofermentans NRRL YB-2248</name>
    <dbReference type="NCBI Taxonomy" id="983967"/>
    <lineage>
        <taxon>Eukaryota</taxon>
        <taxon>Fungi</taxon>
        <taxon>Dikarya</taxon>
        <taxon>Ascomycota</taxon>
        <taxon>Saccharomycotina</taxon>
        <taxon>Pichiomycetes</taxon>
        <taxon>Pichiales</taxon>
        <taxon>Pichiaceae</taxon>
        <taxon>Ogataea</taxon>
        <taxon>Ogataea/Candida clade</taxon>
    </lineage>
</organism>
<dbReference type="GO" id="GO:0009086">
    <property type="term" value="P:methionine biosynthetic process"/>
    <property type="evidence" value="ECO:0007669"/>
    <property type="project" value="UniProtKB-KW"/>
</dbReference>
<keyword evidence="3" id="KW-0489">Methyltransferase</keyword>
<name>A0A1E4T931_9ASCO</name>
<dbReference type="CDD" id="cd11642">
    <property type="entry name" value="SUMT"/>
    <property type="match status" value="1"/>
</dbReference>
<keyword evidence="6" id="KW-0949">S-adenosyl-L-methionine</keyword>
<sequence>MENVLEVEDNFNVNNNDLNLKKSRWLSQIIEYYPINKLSKICISDLSDSYKVENDTFNEKEEVVDKKKGTISLIGSGPGSISMLTIGALNEIYNADLILADKLIPQQILDIIPKNTELFIARKFPGNADNAQQELLNLGLLNLQKGKRIVRLKQGDPFIFGRGGEEYLFFNDNGFKPLILPGLTSALVAPIVSSIPTTHRDVIDQVLICTGVGKNGKLGSFPKFKSNRTVIFLMSLKKIADILPELLKKGWFENLAVCIVEKASCPDQRIIRTTLGCLIDVVEIVGIRPPSLLITGNSCDLLCKLPPNEKYKVEEGYNETLQQFDHGLNDIIKNLSGGLV</sequence>
<evidence type="ECO:0000313" key="12">
    <source>
        <dbReference type="EMBL" id="ODV88254.1"/>
    </source>
</evidence>
<dbReference type="STRING" id="983967.A0A1E4T931"/>
<evidence type="ECO:0000256" key="9">
    <source>
        <dbReference type="ARBA" id="ARBA00052360"/>
    </source>
</evidence>
<reference evidence="13" key="1">
    <citation type="submission" date="2016-04" db="EMBL/GenBank/DDBJ databases">
        <title>Comparative genomics of biotechnologically important yeasts.</title>
        <authorList>
            <consortium name="DOE Joint Genome Institute"/>
            <person name="Riley R."/>
            <person name="Haridas S."/>
            <person name="Wolfe K.H."/>
            <person name="Lopes M.R."/>
            <person name="Hittinger C.T."/>
            <person name="Goker M."/>
            <person name="Salamov A."/>
            <person name="Wisecaver J."/>
            <person name="Long T.M."/>
            <person name="Aerts A.L."/>
            <person name="Barry K."/>
            <person name="Choi C."/>
            <person name="Clum A."/>
            <person name="Coughlan A.Y."/>
            <person name="Deshpande S."/>
            <person name="Douglass A.P."/>
            <person name="Hanson S.J."/>
            <person name="Klenk H.-P."/>
            <person name="Labutti K."/>
            <person name="Lapidus A."/>
            <person name="Lindquist E."/>
            <person name="Lipzen A."/>
            <person name="Meier-Kolthoff J.P."/>
            <person name="Ohm R.A."/>
            <person name="Otillar R.P."/>
            <person name="Pangilinan J."/>
            <person name="Peng Y."/>
            <person name="Rokas A."/>
            <person name="Rosa C.A."/>
            <person name="Scheuner C."/>
            <person name="Sibirny A.A."/>
            <person name="Slot J.C."/>
            <person name="Stielow J.B."/>
            <person name="Sun H."/>
            <person name="Kurtzman C.P."/>
            <person name="Blackwell M."/>
            <person name="Grigoriev I.V."/>
            <person name="Jeffries T.W."/>
        </authorList>
    </citation>
    <scope>NUCLEOTIDE SEQUENCE [LARGE SCALE GENOMIC DNA]</scope>
    <source>
        <strain evidence="13">NRRL YB-2248</strain>
    </source>
</reference>
<dbReference type="AlphaFoldDB" id="A0A1E4T931"/>
<dbReference type="FunFam" id="3.40.1010.10:FF:000006">
    <property type="entry name" value="Siroheme synthase, putative"/>
    <property type="match status" value="1"/>
</dbReference>
<evidence type="ECO:0000313" key="13">
    <source>
        <dbReference type="Proteomes" id="UP000094801"/>
    </source>
</evidence>
<evidence type="ECO:0000256" key="7">
    <source>
        <dbReference type="ARBA" id="ARBA00023167"/>
    </source>
</evidence>
<dbReference type="Gene3D" id="3.30.950.10">
    <property type="entry name" value="Methyltransferase, Cobalt-precorrin-4 Transmethylase, Domain 2"/>
    <property type="match status" value="1"/>
</dbReference>
<evidence type="ECO:0000256" key="3">
    <source>
        <dbReference type="ARBA" id="ARBA00022603"/>
    </source>
</evidence>